<reference evidence="1 2" key="1">
    <citation type="submission" date="2019-02" db="EMBL/GenBank/DDBJ databases">
        <title>Pedobacter sp. RP-3-8 sp. nov., isolated from Arctic soil.</title>
        <authorList>
            <person name="Dahal R.H."/>
        </authorList>
    </citation>
    <scope>NUCLEOTIDE SEQUENCE [LARGE SCALE GENOMIC DNA]</scope>
    <source>
        <strain evidence="1 2">RP-3-8</strain>
    </source>
</reference>
<dbReference type="RefSeq" id="WP_131610883.1">
    <property type="nucleotide sequence ID" value="NZ_SJSM01000016.1"/>
</dbReference>
<accession>A0A4R0MUX0</accession>
<comment type="caution">
    <text evidence="1">The sequence shown here is derived from an EMBL/GenBank/DDBJ whole genome shotgun (WGS) entry which is preliminary data.</text>
</comment>
<evidence type="ECO:0000313" key="1">
    <source>
        <dbReference type="EMBL" id="TCC90961.1"/>
    </source>
</evidence>
<keyword evidence="2" id="KW-1185">Reference proteome</keyword>
<gene>
    <name evidence="1" type="ORF">EZ444_19785</name>
</gene>
<dbReference type="Proteomes" id="UP000291117">
    <property type="component" value="Unassembled WGS sequence"/>
</dbReference>
<protein>
    <submittedName>
        <fullName evidence="1">Uncharacterized protein</fullName>
    </submittedName>
</protein>
<evidence type="ECO:0000313" key="2">
    <source>
        <dbReference type="Proteomes" id="UP000291117"/>
    </source>
</evidence>
<dbReference type="OrthoDB" id="943693at2"/>
<dbReference type="AlphaFoldDB" id="A0A4R0MUX0"/>
<organism evidence="1 2">
    <name type="scientific">Pedobacter hiemivivus</name>
    <dbReference type="NCBI Taxonomy" id="2530454"/>
    <lineage>
        <taxon>Bacteria</taxon>
        <taxon>Pseudomonadati</taxon>
        <taxon>Bacteroidota</taxon>
        <taxon>Sphingobacteriia</taxon>
        <taxon>Sphingobacteriales</taxon>
        <taxon>Sphingobacteriaceae</taxon>
        <taxon>Pedobacter</taxon>
    </lineage>
</organism>
<name>A0A4R0MUX0_9SPHI</name>
<dbReference type="EMBL" id="SJSM01000016">
    <property type="protein sequence ID" value="TCC90961.1"/>
    <property type="molecule type" value="Genomic_DNA"/>
</dbReference>
<sequence length="267" mass="30611">MGIRFGWKNVVLTTLQDVGIDVRPVEHEKYDLLLCNDKVVLNLIALDNNYSPVELIELQSAYQLKNITLLQLWEDVWLARQEQLLGRIKSVLGLNKRLHGRKGEIIVINQKEADDFLNRNHIQESARAKYKFALQMDGQIVAVACFSNIRLMKRIAPDYKSVELIRFATLIGYTVTGGFTKLLKHFIKMVAPNDVMSYADRDWSLGNAYAQSGFKLVNVTPPAQIWLHKTDLQRYFSHRLPVAAPEVLSEYLSIFNTGNLKYILYLA</sequence>
<proteinExistence type="predicted"/>